<evidence type="ECO:0000259" key="1">
    <source>
        <dbReference type="Pfam" id="PF06985"/>
    </source>
</evidence>
<dbReference type="InterPro" id="IPR010730">
    <property type="entry name" value="HET"/>
</dbReference>
<keyword evidence="3" id="KW-1185">Reference proteome</keyword>
<dbReference type="Proteomes" id="UP000799770">
    <property type="component" value="Unassembled WGS sequence"/>
</dbReference>
<protein>
    <submittedName>
        <fullName evidence="2">Heterokaryon incompatibility protein-domain-containing protein</fullName>
    </submittedName>
</protein>
<dbReference type="AlphaFoldDB" id="A0A6A5YG08"/>
<name>A0A6A5YG08_9PLEO</name>
<evidence type="ECO:0000313" key="2">
    <source>
        <dbReference type="EMBL" id="KAF2106202.1"/>
    </source>
</evidence>
<organism evidence="2 3">
    <name type="scientific">Lophiotrema nucula</name>
    <dbReference type="NCBI Taxonomy" id="690887"/>
    <lineage>
        <taxon>Eukaryota</taxon>
        <taxon>Fungi</taxon>
        <taxon>Dikarya</taxon>
        <taxon>Ascomycota</taxon>
        <taxon>Pezizomycotina</taxon>
        <taxon>Dothideomycetes</taxon>
        <taxon>Pleosporomycetidae</taxon>
        <taxon>Pleosporales</taxon>
        <taxon>Lophiotremataceae</taxon>
        <taxon>Lophiotrema</taxon>
    </lineage>
</organism>
<dbReference type="PANTHER" id="PTHR33112:SF12">
    <property type="entry name" value="HETEROKARYON INCOMPATIBILITY DOMAIN-CONTAINING PROTEIN"/>
    <property type="match status" value="1"/>
</dbReference>
<dbReference type="Pfam" id="PF06985">
    <property type="entry name" value="HET"/>
    <property type="match status" value="1"/>
</dbReference>
<feature type="domain" description="Heterokaryon incompatibility" evidence="1">
    <location>
        <begin position="223"/>
        <end position="371"/>
    </location>
</feature>
<accession>A0A6A5YG08</accession>
<dbReference type="EMBL" id="ML977365">
    <property type="protein sequence ID" value="KAF2106202.1"/>
    <property type="molecule type" value="Genomic_DNA"/>
</dbReference>
<proteinExistence type="predicted"/>
<reference evidence="2" key="1">
    <citation type="journal article" date="2020" name="Stud. Mycol.">
        <title>101 Dothideomycetes genomes: a test case for predicting lifestyles and emergence of pathogens.</title>
        <authorList>
            <person name="Haridas S."/>
            <person name="Albert R."/>
            <person name="Binder M."/>
            <person name="Bloem J."/>
            <person name="Labutti K."/>
            <person name="Salamov A."/>
            <person name="Andreopoulos B."/>
            <person name="Baker S."/>
            <person name="Barry K."/>
            <person name="Bills G."/>
            <person name="Bluhm B."/>
            <person name="Cannon C."/>
            <person name="Castanera R."/>
            <person name="Culley D."/>
            <person name="Daum C."/>
            <person name="Ezra D."/>
            <person name="Gonzalez J."/>
            <person name="Henrissat B."/>
            <person name="Kuo A."/>
            <person name="Liang C."/>
            <person name="Lipzen A."/>
            <person name="Lutzoni F."/>
            <person name="Magnuson J."/>
            <person name="Mondo S."/>
            <person name="Nolan M."/>
            <person name="Ohm R."/>
            <person name="Pangilinan J."/>
            <person name="Park H.-J."/>
            <person name="Ramirez L."/>
            <person name="Alfaro M."/>
            <person name="Sun H."/>
            <person name="Tritt A."/>
            <person name="Yoshinaga Y."/>
            <person name="Zwiers L.-H."/>
            <person name="Turgeon B."/>
            <person name="Goodwin S."/>
            <person name="Spatafora J."/>
            <person name="Crous P."/>
            <person name="Grigoriev I."/>
        </authorList>
    </citation>
    <scope>NUCLEOTIDE SEQUENCE</scope>
    <source>
        <strain evidence="2">CBS 627.86</strain>
    </source>
</reference>
<dbReference type="PANTHER" id="PTHR33112">
    <property type="entry name" value="DOMAIN PROTEIN, PUTATIVE-RELATED"/>
    <property type="match status" value="1"/>
</dbReference>
<evidence type="ECO:0000313" key="3">
    <source>
        <dbReference type="Proteomes" id="UP000799770"/>
    </source>
</evidence>
<sequence>MPSQRPMSMEVSKSPVRLCQTCNRIDFHLALTKRINKRIKLGKWGKIHRSAQSCPFCDLVVASLHKAEHAPKVLSGLFLNTQIYLTNERSWTSCVAHVQYYGPESLAYSNKHDLQSAAKKQAKIMEEPYRLVVNFEDCDDDVYNGHIQYLADHESNEDKQFFGRTVDTRHANIDLARSWSRICSRFHGSSCAKLGKASRRLGRIRVIDIERRIVISAPHECRYVALTYVWGGPQEFEARKKKFHTSSLGAEYMPLPHRLPQTIEDSCYLAWEMGYRYLWVDSLCIIQDSDDDRHDQILHMDAIYSSAALTIAAASSPNSNYGLPGISRPRRFRQHVQEAKGGCFAIPFPSLASLEQDDHLVWNTRGWTFQEKIMSKRLLVMTDFQMYFRCSNMVWCEDLAMETVRLSTNRGRMDQPLRWAADRSRNSHRAPIMQRGLDELAFMSNLVSITHIDTRRIAPVLLNYTSVVSEFTRRSLSNPRDGVNAVMGVLNTLEETGAFYHGLPDRYLDVALLWHVPLGSEVSLKDTDAAWFPSWSWAAWNLPQGCLWMLEDMRTTSVSGLRGCPKFLLFETHIQHTWYKEIEKIHRPPIPYLEPATKALLRQIEYMLYMKTTVGSFRICRRCHASTRGVPETKKLSADGQYSLNLLLDAYGQTVGEVWVLRGWRRKHLDRYMDFIALSSGVGMAGSVVAPHYVSHVFTSDNKVIPKQRNEWQVVNIMMVEWQGQVARRLAIGKVIKAAWQSEKKRWIMLA</sequence>
<dbReference type="OrthoDB" id="5135333at2759"/>
<gene>
    <name evidence="2" type="ORF">BDV96DRAFT_607569</name>
</gene>